<evidence type="ECO:0000313" key="7">
    <source>
        <dbReference type="Proteomes" id="UP000001072"/>
    </source>
</evidence>
<dbReference type="KEGG" id="mlr:MELLADRAFT_118380"/>
<dbReference type="PROSITE" id="PS51181">
    <property type="entry name" value="PPASE_TENSIN"/>
    <property type="match status" value="1"/>
</dbReference>
<dbReference type="SUPFAM" id="SSF52799">
    <property type="entry name" value="(Phosphotyrosine protein) phosphatases II"/>
    <property type="match status" value="1"/>
</dbReference>
<dbReference type="InterPro" id="IPR016130">
    <property type="entry name" value="Tyr_Pase_AS"/>
</dbReference>
<dbReference type="GO" id="GO:0004725">
    <property type="term" value="F:protein tyrosine phosphatase activity"/>
    <property type="evidence" value="ECO:0007669"/>
    <property type="project" value="TreeGrafter"/>
</dbReference>
<dbReference type="GO" id="GO:0005829">
    <property type="term" value="C:cytosol"/>
    <property type="evidence" value="ECO:0007669"/>
    <property type="project" value="TreeGrafter"/>
</dbReference>
<dbReference type="GO" id="GO:0016314">
    <property type="term" value="F:phosphatidylinositol-3,4,5-trisphosphate 3-phosphatase activity"/>
    <property type="evidence" value="ECO:0007669"/>
    <property type="project" value="UniProtKB-EC"/>
</dbReference>
<accession>F4S8K8</accession>
<dbReference type="VEuPathDB" id="FungiDB:MELLADRAFT_118380"/>
<dbReference type="Gene3D" id="3.90.190.10">
    <property type="entry name" value="Protein tyrosine phosphatase superfamily"/>
    <property type="match status" value="1"/>
</dbReference>
<dbReference type="PROSITE" id="PS50056">
    <property type="entry name" value="TYR_PHOSPHATASE_2"/>
    <property type="match status" value="1"/>
</dbReference>
<dbReference type="InterPro" id="IPR000387">
    <property type="entry name" value="Tyr_Pase_dom"/>
</dbReference>
<dbReference type="Proteomes" id="UP000001072">
    <property type="component" value="Unassembled WGS sequence"/>
</dbReference>
<dbReference type="PROSITE" id="PS00383">
    <property type="entry name" value="TYR_PHOSPHATASE_1"/>
    <property type="match status" value="1"/>
</dbReference>
<dbReference type="eggNOG" id="KOG2283">
    <property type="taxonomic scope" value="Eukaryota"/>
</dbReference>
<dbReference type="AlphaFoldDB" id="F4S8K8"/>
<dbReference type="RefSeq" id="XP_007417710.1">
    <property type="nucleotide sequence ID" value="XM_007417648.1"/>
</dbReference>
<dbReference type="InterPro" id="IPR029023">
    <property type="entry name" value="Tensin_phosphatase"/>
</dbReference>
<protein>
    <recommendedName>
        <fullName evidence="1">phosphatidylinositol-3,4,5-trisphosphate 3-phosphatase</fullName>
        <ecNumber evidence="1">3.1.3.67</ecNumber>
    </recommendedName>
</protein>
<dbReference type="OrthoDB" id="5632at2759"/>
<dbReference type="PANTHER" id="PTHR12305">
    <property type="entry name" value="PHOSPHATASE WITH HOMOLOGY TO TENSIN"/>
    <property type="match status" value="1"/>
</dbReference>
<dbReference type="InterPro" id="IPR057023">
    <property type="entry name" value="PTP-SAK"/>
</dbReference>
<evidence type="ECO:0000256" key="1">
    <source>
        <dbReference type="ARBA" id="ARBA00013015"/>
    </source>
</evidence>
<evidence type="ECO:0000259" key="5">
    <source>
        <dbReference type="PROSITE" id="PS51181"/>
    </source>
</evidence>
<dbReference type="EC" id="3.1.3.67" evidence="1"/>
<dbReference type="HOGENOM" id="CLU_464708_0_0_1"/>
<keyword evidence="2" id="KW-0378">Hydrolase</keyword>
<organism evidence="7">
    <name type="scientific">Melampsora larici-populina (strain 98AG31 / pathotype 3-4-7)</name>
    <name type="common">Poplar leaf rust fungus</name>
    <dbReference type="NCBI Taxonomy" id="747676"/>
    <lineage>
        <taxon>Eukaryota</taxon>
        <taxon>Fungi</taxon>
        <taxon>Dikarya</taxon>
        <taxon>Basidiomycota</taxon>
        <taxon>Pucciniomycotina</taxon>
        <taxon>Pucciniomycetes</taxon>
        <taxon>Pucciniales</taxon>
        <taxon>Melampsoraceae</taxon>
        <taxon>Melampsora</taxon>
    </lineage>
</organism>
<feature type="domain" description="Phosphatase tensin-type" evidence="5">
    <location>
        <begin position="17"/>
        <end position="340"/>
    </location>
</feature>
<evidence type="ECO:0000256" key="2">
    <source>
        <dbReference type="ARBA" id="ARBA00022801"/>
    </source>
</evidence>
<dbReference type="GeneID" id="18926219"/>
<keyword evidence="7" id="KW-1185">Reference proteome</keyword>
<dbReference type="SMART" id="SM01301">
    <property type="entry name" value="PTPlike_phytase"/>
    <property type="match status" value="1"/>
</dbReference>
<dbReference type="InterPro" id="IPR029021">
    <property type="entry name" value="Prot-tyrosine_phosphatase-like"/>
</dbReference>
<evidence type="ECO:0000313" key="6">
    <source>
        <dbReference type="EMBL" id="EGF99007.1"/>
    </source>
</evidence>
<feature type="region of interest" description="Disordered" evidence="3">
    <location>
        <begin position="455"/>
        <end position="480"/>
    </location>
</feature>
<dbReference type="EMBL" id="GL883165">
    <property type="protein sequence ID" value="EGF99007.1"/>
    <property type="molecule type" value="Genomic_DNA"/>
</dbReference>
<dbReference type="GO" id="GO:0043491">
    <property type="term" value="P:phosphatidylinositol 3-kinase/protein kinase B signal transduction"/>
    <property type="evidence" value="ECO:0007669"/>
    <property type="project" value="TreeGrafter"/>
</dbReference>
<dbReference type="GO" id="GO:0046856">
    <property type="term" value="P:phosphatidylinositol dephosphorylation"/>
    <property type="evidence" value="ECO:0007669"/>
    <property type="project" value="TreeGrafter"/>
</dbReference>
<dbReference type="STRING" id="747676.F4S8K8"/>
<dbReference type="GO" id="GO:0048870">
    <property type="term" value="P:cell motility"/>
    <property type="evidence" value="ECO:0007669"/>
    <property type="project" value="TreeGrafter"/>
</dbReference>
<evidence type="ECO:0000256" key="3">
    <source>
        <dbReference type="SAM" id="MobiDB-lite"/>
    </source>
</evidence>
<evidence type="ECO:0000259" key="4">
    <source>
        <dbReference type="PROSITE" id="PS50056"/>
    </source>
</evidence>
<dbReference type="GO" id="GO:0051896">
    <property type="term" value="P:regulation of phosphatidylinositol 3-kinase/protein kinase B signal transduction"/>
    <property type="evidence" value="ECO:0007669"/>
    <property type="project" value="TreeGrafter"/>
</dbReference>
<gene>
    <name evidence="6" type="ORF">MELLADRAFT_118380</name>
</gene>
<dbReference type="Pfam" id="PF22784">
    <property type="entry name" value="PTP-SAK"/>
    <property type="match status" value="1"/>
</dbReference>
<feature type="domain" description="Tyrosine specific protein phosphatases" evidence="4">
    <location>
        <begin position="107"/>
        <end position="145"/>
    </location>
</feature>
<dbReference type="InterPro" id="IPR051281">
    <property type="entry name" value="Dual-spec_lipid-protein_phosph"/>
</dbReference>
<dbReference type="GO" id="GO:0005886">
    <property type="term" value="C:plasma membrane"/>
    <property type="evidence" value="ECO:0007669"/>
    <property type="project" value="TreeGrafter"/>
</dbReference>
<dbReference type="GO" id="GO:0042995">
    <property type="term" value="C:cell projection"/>
    <property type="evidence" value="ECO:0007669"/>
    <property type="project" value="TreeGrafter"/>
</dbReference>
<dbReference type="PANTHER" id="PTHR12305:SF81">
    <property type="entry name" value="PHOSPHATIDYLINOSITOL 3,4,5-TRISPHOSPHATE 3-PHOSPHATASE AND DUAL-SPECIFICITY PROTEIN PHOSPHATASE PTEN"/>
    <property type="match status" value="1"/>
</dbReference>
<dbReference type="InParanoid" id="F4S8K8"/>
<sequence length="677" mass="76250">MNFDSIRKIVSGKKSRLVDQELGTDLDLSYITDRIIIMGYPASGLESLYRNRRKDVRRWLEARHDKHYRIYNFCPRKENEYEASYFHNQVRRFPFPDHHAPPLSMIPLFVHNISHFLDSAADNIAVIHCKAGKGRSGTMTVCYLMTLASLPQPPRFKDLYIKSIQQLDEATTDKTQSSHSHMAEIVDRDLQASQEDYKVSGTVKPTLSSGTRTQPIHADYAKMSLVASVHSERTRLKEATSPADTSIQVEGAPLRDESVAEIVDDLRTPRRVETSDLPSVRIQDQTSDLILMTRMAEKILSLFQFHTSRRMADPNSVPYGISIPSQRRSIRYWGDVLLGKDPRPAPGPQHNTIAGPQKIEIRWIKVFVPETVRYAKVFTSKGKVAVQVGRFSLTLKALSLSTVVNLDHPSLYFHPSHAPDVSTARPLFEGKNDDQDWEDQDEMIKAFASFGQEKRPLRKPKSLTAENPSSVPETIDSERRSVELTRVPGSRASISTTYTTETSTSGSMIHIDDSQLEETLSNSFSDHDNENQEPIASQSRYLTPVRLYDVPAWPTAEETPVFKKIKGGKNIDASGGIKIDADREILLRIVLGSTGKNHASLLPDATLLGYLWFIPAFHEPGLGTFSSTSRFAKAEENDEQREVDSSSDLIITSFPKEEIDFLNANISNIEVAWRRVP</sequence>
<reference evidence="7" key="1">
    <citation type="journal article" date="2011" name="Proc. Natl. Acad. Sci. U.S.A.">
        <title>Obligate biotrophy features unraveled by the genomic analysis of rust fungi.</title>
        <authorList>
            <person name="Duplessis S."/>
            <person name="Cuomo C.A."/>
            <person name="Lin Y.-C."/>
            <person name="Aerts A."/>
            <person name="Tisserant E."/>
            <person name="Veneault-Fourrey C."/>
            <person name="Joly D.L."/>
            <person name="Hacquard S."/>
            <person name="Amselem J."/>
            <person name="Cantarel B.L."/>
            <person name="Chiu R."/>
            <person name="Coutinho P.M."/>
            <person name="Feau N."/>
            <person name="Field M."/>
            <person name="Frey P."/>
            <person name="Gelhaye E."/>
            <person name="Goldberg J."/>
            <person name="Grabherr M.G."/>
            <person name="Kodira C.D."/>
            <person name="Kohler A."/>
            <person name="Kuees U."/>
            <person name="Lindquist E.A."/>
            <person name="Lucas S.M."/>
            <person name="Mago R."/>
            <person name="Mauceli E."/>
            <person name="Morin E."/>
            <person name="Murat C."/>
            <person name="Pangilinan J.L."/>
            <person name="Park R."/>
            <person name="Pearson M."/>
            <person name="Quesneville H."/>
            <person name="Rouhier N."/>
            <person name="Sakthikumar S."/>
            <person name="Salamov A.A."/>
            <person name="Schmutz J."/>
            <person name="Selles B."/>
            <person name="Shapiro H."/>
            <person name="Tanguay P."/>
            <person name="Tuskan G.A."/>
            <person name="Henrissat B."/>
            <person name="Van de Peer Y."/>
            <person name="Rouze P."/>
            <person name="Ellis J.G."/>
            <person name="Dodds P.N."/>
            <person name="Schein J.E."/>
            <person name="Zhong S."/>
            <person name="Hamelin R.C."/>
            <person name="Grigoriev I.V."/>
            <person name="Szabo L.J."/>
            <person name="Martin F."/>
        </authorList>
    </citation>
    <scope>NUCLEOTIDE SEQUENCE [LARGE SCALE GENOMIC DNA]</scope>
    <source>
        <strain evidence="7">98AG31 / pathotype 3-4-7</strain>
    </source>
</reference>
<proteinExistence type="predicted"/>
<dbReference type="GO" id="GO:0005634">
    <property type="term" value="C:nucleus"/>
    <property type="evidence" value="ECO:0007669"/>
    <property type="project" value="TreeGrafter"/>
</dbReference>
<name>F4S8K8_MELLP</name>